<accession>A0A9P6N7L3</accession>
<comment type="caution">
    <text evidence="2">The sequence shown here is derived from an EMBL/GenBank/DDBJ whole genome shotgun (WGS) entry which is preliminary data.</text>
</comment>
<name>A0A9P6N7L3_9BASI</name>
<keyword evidence="1" id="KW-0812">Transmembrane</keyword>
<feature type="transmembrane region" description="Helical" evidence="1">
    <location>
        <begin position="39"/>
        <end position="59"/>
    </location>
</feature>
<reference evidence="2" key="1">
    <citation type="submission" date="2013-11" db="EMBL/GenBank/DDBJ databases">
        <title>Genome sequence of the fusiform rust pathogen reveals effectors for host alternation and coevolution with pine.</title>
        <authorList>
            <consortium name="DOE Joint Genome Institute"/>
            <person name="Smith K."/>
            <person name="Pendleton A."/>
            <person name="Kubisiak T."/>
            <person name="Anderson C."/>
            <person name="Salamov A."/>
            <person name="Aerts A."/>
            <person name="Riley R."/>
            <person name="Clum A."/>
            <person name="Lindquist E."/>
            <person name="Ence D."/>
            <person name="Campbell M."/>
            <person name="Kronenberg Z."/>
            <person name="Feau N."/>
            <person name="Dhillon B."/>
            <person name="Hamelin R."/>
            <person name="Burleigh J."/>
            <person name="Smith J."/>
            <person name="Yandell M."/>
            <person name="Nelson C."/>
            <person name="Grigoriev I."/>
            <person name="Davis J."/>
        </authorList>
    </citation>
    <scope>NUCLEOTIDE SEQUENCE</scope>
    <source>
        <strain evidence="2">G11</strain>
    </source>
</reference>
<sequence>MPTSTLYRDILAVELHALCYLLSVSYTCIFHIREICMVFLLNFSPEACGSLFFFLILPLSQSPT</sequence>
<feature type="transmembrane region" description="Helical" evidence="1">
    <location>
        <begin position="12"/>
        <end position="32"/>
    </location>
</feature>
<evidence type="ECO:0000256" key="1">
    <source>
        <dbReference type="SAM" id="Phobius"/>
    </source>
</evidence>
<dbReference type="AlphaFoldDB" id="A0A9P6N7L3"/>
<dbReference type="EMBL" id="MU167747">
    <property type="protein sequence ID" value="KAG0139159.1"/>
    <property type="molecule type" value="Genomic_DNA"/>
</dbReference>
<evidence type="ECO:0000313" key="3">
    <source>
        <dbReference type="Proteomes" id="UP000886653"/>
    </source>
</evidence>
<keyword evidence="1" id="KW-0472">Membrane</keyword>
<proteinExistence type="predicted"/>
<gene>
    <name evidence="2" type="ORF">CROQUDRAFT_522532</name>
</gene>
<keyword evidence="3" id="KW-1185">Reference proteome</keyword>
<organism evidence="2 3">
    <name type="scientific">Cronartium quercuum f. sp. fusiforme G11</name>
    <dbReference type="NCBI Taxonomy" id="708437"/>
    <lineage>
        <taxon>Eukaryota</taxon>
        <taxon>Fungi</taxon>
        <taxon>Dikarya</taxon>
        <taxon>Basidiomycota</taxon>
        <taxon>Pucciniomycotina</taxon>
        <taxon>Pucciniomycetes</taxon>
        <taxon>Pucciniales</taxon>
        <taxon>Coleosporiaceae</taxon>
        <taxon>Cronartium</taxon>
    </lineage>
</organism>
<keyword evidence="1" id="KW-1133">Transmembrane helix</keyword>
<protein>
    <submittedName>
        <fullName evidence="2">Uncharacterized protein</fullName>
    </submittedName>
</protein>
<evidence type="ECO:0000313" key="2">
    <source>
        <dbReference type="EMBL" id="KAG0139159.1"/>
    </source>
</evidence>
<dbReference type="Proteomes" id="UP000886653">
    <property type="component" value="Unassembled WGS sequence"/>
</dbReference>